<dbReference type="Pfam" id="PF00249">
    <property type="entry name" value="Myb_DNA-binding"/>
    <property type="match status" value="2"/>
</dbReference>
<dbReference type="InterPro" id="IPR009057">
    <property type="entry name" value="Homeodomain-like_sf"/>
</dbReference>
<dbReference type="KEGG" id="tva:4770952"/>
<dbReference type="SUPFAM" id="SSF46689">
    <property type="entry name" value="Homeodomain-like"/>
    <property type="match status" value="1"/>
</dbReference>
<dbReference type="eggNOG" id="KOG0048">
    <property type="taxonomic scope" value="Eukaryota"/>
</dbReference>
<keyword evidence="3" id="KW-0238">DNA-binding</keyword>
<name>A2E344_TRIV3</name>
<dbReference type="InterPro" id="IPR001005">
    <property type="entry name" value="SANT/Myb"/>
</dbReference>
<dbReference type="VEuPathDB" id="TrichDB:TVAGG3_0848480"/>
<reference evidence="3" key="2">
    <citation type="journal article" date="2007" name="Science">
        <title>Draft genome sequence of the sexually transmitted pathogen Trichomonas vaginalis.</title>
        <authorList>
            <person name="Carlton J.M."/>
            <person name="Hirt R.P."/>
            <person name="Silva J.C."/>
            <person name="Delcher A.L."/>
            <person name="Schatz M."/>
            <person name="Zhao Q."/>
            <person name="Wortman J.R."/>
            <person name="Bidwell S.L."/>
            <person name="Alsmark U.C.M."/>
            <person name="Besteiro S."/>
            <person name="Sicheritz-Ponten T."/>
            <person name="Noel C.J."/>
            <person name="Dacks J.B."/>
            <person name="Foster P.G."/>
            <person name="Simillion C."/>
            <person name="Van de Peer Y."/>
            <person name="Miranda-Saavedra D."/>
            <person name="Barton G.J."/>
            <person name="Westrop G.D."/>
            <person name="Mueller S."/>
            <person name="Dessi D."/>
            <person name="Fiori P.L."/>
            <person name="Ren Q."/>
            <person name="Paulsen I."/>
            <person name="Zhang H."/>
            <person name="Bastida-Corcuera F.D."/>
            <person name="Simoes-Barbosa A."/>
            <person name="Brown M.T."/>
            <person name="Hayes R.D."/>
            <person name="Mukherjee M."/>
            <person name="Okumura C.Y."/>
            <person name="Schneider R."/>
            <person name="Smith A.J."/>
            <person name="Vanacova S."/>
            <person name="Villalvazo M."/>
            <person name="Haas B.J."/>
            <person name="Pertea M."/>
            <person name="Feldblyum T.V."/>
            <person name="Utterback T.R."/>
            <person name="Shu C.L."/>
            <person name="Osoegawa K."/>
            <person name="de Jong P.J."/>
            <person name="Hrdy I."/>
            <person name="Horvathova L."/>
            <person name="Zubacova Z."/>
            <person name="Dolezal P."/>
            <person name="Malik S.B."/>
            <person name="Logsdon J.M. Jr."/>
            <person name="Henze K."/>
            <person name="Gupta A."/>
            <person name="Wang C.C."/>
            <person name="Dunne R.L."/>
            <person name="Upcroft J.A."/>
            <person name="Upcroft P."/>
            <person name="White O."/>
            <person name="Salzberg S.L."/>
            <person name="Tang P."/>
            <person name="Chiu C.-H."/>
            <person name="Lee Y.-S."/>
            <person name="Embley T.M."/>
            <person name="Coombs G.H."/>
            <person name="Mottram J.C."/>
            <person name="Tachezy J."/>
            <person name="Fraser-Liggett C.M."/>
            <person name="Johnson P.J."/>
        </authorList>
    </citation>
    <scope>NUCLEOTIDE SEQUENCE [LARGE SCALE GENOMIC DNA]</scope>
    <source>
        <strain evidence="3">G3</strain>
    </source>
</reference>
<dbReference type="GO" id="GO:0000978">
    <property type="term" value="F:RNA polymerase II cis-regulatory region sequence-specific DNA binding"/>
    <property type="evidence" value="ECO:0000318"/>
    <property type="project" value="GO_Central"/>
</dbReference>
<dbReference type="AlphaFoldDB" id="A2E344"/>
<feature type="domain" description="HTH myb-type" evidence="2">
    <location>
        <begin position="46"/>
        <end position="86"/>
    </location>
</feature>
<dbReference type="STRING" id="5722.A2E344"/>
<dbReference type="PROSITE" id="PS50090">
    <property type="entry name" value="MYB_LIKE"/>
    <property type="match status" value="2"/>
</dbReference>
<dbReference type="GO" id="GO:0000981">
    <property type="term" value="F:DNA-binding transcription factor activity, RNA polymerase II-specific"/>
    <property type="evidence" value="ECO:0000318"/>
    <property type="project" value="GO_Central"/>
</dbReference>
<dbReference type="Proteomes" id="UP000001542">
    <property type="component" value="Unassembled WGS sequence"/>
</dbReference>
<dbReference type="GO" id="GO:0006355">
    <property type="term" value="P:regulation of DNA-templated transcription"/>
    <property type="evidence" value="ECO:0000318"/>
    <property type="project" value="GO_Central"/>
</dbReference>
<dbReference type="PANTHER" id="PTHR45614">
    <property type="entry name" value="MYB PROTEIN-RELATED"/>
    <property type="match status" value="1"/>
</dbReference>
<dbReference type="EMBL" id="DS113293">
    <property type="protein sequence ID" value="EAY12980.1"/>
    <property type="molecule type" value="Genomic_DNA"/>
</dbReference>
<gene>
    <name evidence="3" type="ORF">TVAG_405260</name>
</gene>
<evidence type="ECO:0000259" key="2">
    <source>
        <dbReference type="PROSITE" id="PS51294"/>
    </source>
</evidence>
<keyword evidence="4" id="KW-1185">Reference proteome</keyword>
<dbReference type="SMART" id="SM00717">
    <property type="entry name" value="SANT"/>
    <property type="match status" value="2"/>
</dbReference>
<dbReference type="RefSeq" id="XP_001325203.1">
    <property type="nucleotide sequence ID" value="XM_001325168.1"/>
</dbReference>
<evidence type="ECO:0000313" key="3">
    <source>
        <dbReference type="EMBL" id="EAY12980.1"/>
    </source>
</evidence>
<evidence type="ECO:0000259" key="1">
    <source>
        <dbReference type="PROSITE" id="PS50090"/>
    </source>
</evidence>
<dbReference type="OrthoDB" id="2143914at2759"/>
<evidence type="ECO:0000313" key="4">
    <source>
        <dbReference type="Proteomes" id="UP000001542"/>
    </source>
</evidence>
<reference evidence="3" key="1">
    <citation type="submission" date="2006-10" db="EMBL/GenBank/DDBJ databases">
        <authorList>
            <person name="Amadeo P."/>
            <person name="Zhao Q."/>
            <person name="Wortman J."/>
            <person name="Fraser-Liggett C."/>
            <person name="Carlton J."/>
        </authorList>
    </citation>
    <scope>NUCLEOTIDE SEQUENCE</scope>
    <source>
        <strain evidence="3">G3</strain>
    </source>
</reference>
<dbReference type="PROSITE" id="PS51294">
    <property type="entry name" value="HTH_MYB"/>
    <property type="match status" value="2"/>
</dbReference>
<protein>
    <submittedName>
        <fullName evidence="3">Myb-like DNA-binding domain containing protein</fullName>
    </submittedName>
</protein>
<dbReference type="PANTHER" id="PTHR45614:SF253">
    <property type="entry name" value="CHROMOSOME UNDETERMINED SCAFFOLD_38, WHOLE GENOME SHOTGUN SEQUENCE"/>
    <property type="match status" value="1"/>
</dbReference>
<sequence>MQKDGFSIPSISTLFQYLPSDQIIKIPSVNTEFKKEPPKKLKFGYEEDLLLYKIVISRSCKNWNEVAAQMGTRNARQCRERWNNYLNPFLRNDPWSPQEDELLISKYKQFGPKWRKIAQFFVNRSDNSLRNRYFVLERKLNRNPSESSTVSDE</sequence>
<feature type="domain" description="HTH myb-type" evidence="2">
    <location>
        <begin position="87"/>
        <end position="141"/>
    </location>
</feature>
<dbReference type="SMR" id="A2E344"/>
<dbReference type="InterPro" id="IPR017930">
    <property type="entry name" value="Myb_dom"/>
</dbReference>
<dbReference type="CDD" id="cd00167">
    <property type="entry name" value="SANT"/>
    <property type="match status" value="2"/>
</dbReference>
<dbReference type="InterPro" id="IPR050560">
    <property type="entry name" value="MYB_TF"/>
</dbReference>
<accession>A2E344</accession>
<proteinExistence type="predicted"/>
<dbReference type="VEuPathDB" id="TrichDB:TVAG_405260"/>
<dbReference type="Gene3D" id="1.10.10.60">
    <property type="entry name" value="Homeodomain-like"/>
    <property type="match status" value="2"/>
</dbReference>
<feature type="domain" description="Myb-like" evidence="1">
    <location>
        <begin position="35"/>
        <end position="86"/>
    </location>
</feature>
<feature type="domain" description="Myb-like" evidence="1">
    <location>
        <begin position="87"/>
        <end position="133"/>
    </location>
</feature>
<dbReference type="GO" id="GO:0005634">
    <property type="term" value="C:nucleus"/>
    <property type="evidence" value="ECO:0000318"/>
    <property type="project" value="GO_Central"/>
</dbReference>
<organism evidence="3 4">
    <name type="scientific">Trichomonas vaginalis (strain ATCC PRA-98 / G3)</name>
    <dbReference type="NCBI Taxonomy" id="412133"/>
    <lineage>
        <taxon>Eukaryota</taxon>
        <taxon>Metamonada</taxon>
        <taxon>Parabasalia</taxon>
        <taxon>Trichomonadida</taxon>
        <taxon>Trichomonadidae</taxon>
        <taxon>Trichomonas</taxon>
    </lineage>
</organism>
<dbReference type="InParanoid" id="A2E344"/>